<keyword evidence="2" id="KW-1185">Reference proteome</keyword>
<accession>A0A2I2G4M8</accession>
<sequence>YINKIIKRRLAQYINYVITEYRDKIYNIYTQKKAEFQKQVNNSNIKVRITANKYIKEIK</sequence>
<dbReference type="Proteomes" id="UP000234275">
    <property type="component" value="Unassembled WGS sequence"/>
</dbReference>
<protein>
    <submittedName>
        <fullName evidence="1">Uncharacterized protein</fullName>
    </submittedName>
</protein>
<name>A0A2I2G4M8_9EURO</name>
<dbReference type="VEuPathDB" id="FungiDB:P170DRAFT_361053"/>
<organism evidence="1 2">
    <name type="scientific">Aspergillus steynii IBT 23096</name>
    <dbReference type="NCBI Taxonomy" id="1392250"/>
    <lineage>
        <taxon>Eukaryota</taxon>
        <taxon>Fungi</taxon>
        <taxon>Dikarya</taxon>
        <taxon>Ascomycota</taxon>
        <taxon>Pezizomycotina</taxon>
        <taxon>Eurotiomycetes</taxon>
        <taxon>Eurotiomycetidae</taxon>
        <taxon>Eurotiales</taxon>
        <taxon>Aspergillaceae</taxon>
        <taxon>Aspergillus</taxon>
        <taxon>Aspergillus subgen. Circumdati</taxon>
    </lineage>
</organism>
<reference evidence="1 2" key="1">
    <citation type="submission" date="2016-12" db="EMBL/GenBank/DDBJ databases">
        <title>The genomes of Aspergillus section Nigri reveals drivers in fungal speciation.</title>
        <authorList>
            <consortium name="DOE Joint Genome Institute"/>
            <person name="Vesth T.C."/>
            <person name="Nybo J."/>
            <person name="Theobald S."/>
            <person name="Brandl J."/>
            <person name="Frisvad J.C."/>
            <person name="Nielsen K.F."/>
            <person name="Lyhne E.K."/>
            <person name="Kogle M.E."/>
            <person name="Kuo A."/>
            <person name="Riley R."/>
            <person name="Clum A."/>
            <person name="Nolan M."/>
            <person name="Lipzen A."/>
            <person name="Salamov A."/>
            <person name="Henrissat B."/>
            <person name="Wiebenga A."/>
            <person name="De Vries R.P."/>
            <person name="Grigoriev I.V."/>
            <person name="Mortensen U.H."/>
            <person name="Andersen M.R."/>
            <person name="Baker S.E."/>
        </authorList>
    </citation>
    <scope>NUCLEOTIDE SEQUENCE [LARGE SCALE GENOMIC DNA]</scope>
    <source>
        <strain evidence="1 2">IBT 23096</strain>
    </source>
</reference>
<dbReference type="GeneID" id="36552149"/>
<dbReference type="EMBL" id="MSFO01000005">
    <property type="protein sequence ID" value="PLB47831.1"/>
    <property type="molecule type" value="Genomic_DNA"/>
</dbReference>
<evidence type="ECO:0000313" key="2">
    <source>
        <dbReference type="Proteomes" id="UP000234275"/>
    </source>
</evidence>
<comment type="caution">
    <text evidence="1">The sequence shown here is derived from an EMBL/GenBank/DDBJ whole genome shotgun (WGS) entry which is preliminary data.</text>
</comment>
<dbReference type="RefSeq" id="XP_024703133.1">
    <property type="nucleotide sequence ID" value="XM_024844449.1"/>
</dbReference>
<proteinExistence type="predicted"/>
<feature type="non-terminal residue" evidence="1">
    <location>
        <position position="1"/>
    </location>
</feature>
<evidence type="ECO:0000313" key="1">
    <source>
        <dbReference type="EMBL" id="PLB47831.1"/>
    </source>
</evidence>
<gene>
    <name evidence="1" type="ORF">P170DRAFT_361053</name>
</gene>
<dbReference type="AlphaFoldDB" id="A0A2I2G4M8"/>